<evidence type="ECO:0000313" key="5">
    <source>
        <dbReference type="RefSeq" id="XP_022323734.1"/>
    </source>
</evidence>
<dbReference type="RefSeq" id="XP_022323734.1">
    <property type="nucleotide sequence ID" value="XM_022468026.1"/>
</dbReference>
<feature type="region of interest" description="Disordered" evidence="1">
    <location>
        <begin position="1"/>
        <end position="225"/>
    </location>
</feature>
<reference evidence="4 5" key="2">
    <citation type="submission" date="2025-04" db="UniProtKB">
        <authorList>
            <consortium name="RefSeq"/>
        </authorList>
    </citation>
    <scope>IDENTIFICATION</scope>
    <source>
        <tissue evidence="4 5">Whole sample</tissue>
    </source>
</reference>
<sequence>MNDNDETDSEWDSTLDFTSPRQTADKQLRPPEIEDEDASRQDSIKDKPKPKERTTLPVNQQIEDNTYAEVVKKDRQPQKTAKESPPPFNFRSAVSGNITPQKNETPPGKDRKGTTYDVGSKTPVAQQDSIMSTGSWDDTDEDEKTLRELRETFKTEKKKEQEAEELRIKLESQAEDKPDEGQLTNRSEGTWRSWASFGNKLGRSSNRSNKEKKKKKEGKTVPTYKDEGHYDAVDIAEVRAAIQRQEQPKAPSVGTFQARPQIEVKEHDLEAEKIGDISFTEFKPAYMSPPYVVKEETGMMYYFGHGGVQYLEVDNEEEEAMMPKIADRLERIFQRIWQEFFGALRIVTSFFILFVVEMFKYIIKYVFQPIFIGIFITAGDYVMKPVLSVLFNGFMQPTGVFCWNCCTTTKVVCSPIIEILRKILLQFAMCCQSVRCVQIFWKTGEPGPKTVEDEGIKHV</sequence>
<name>A0A8B8D1G4_CRAVI</name>
<proteinExistence type="predicted"/>
<organism evidence="3 4">
    <name type="scientific">Crassostrea virginica</name>
    <name type="common">Eastern oyster</name>
    <dbReference type="NCBI Taxonomy" id="6565"/>
    <lineage>
        <taxon>Eukaryota</taxon>
        <taxon>Metazoa</taxon>
        <taxon>Spiralia</taxon>
        <taxon>Lophotrochozoa</taxon>
        <taxon>Mollusca</taxon>
        <taxon>Bivalvia</taxon>
        <taxon>Autobranchia</taxon>
        <taxon>Pteriomorphia</taxon>
        <taxon>Ostreida</taxon>
        <taxon>Ostreoidea</taxon>
        <taxon>Ostreidae</taxon>
        <taxon>Crassostrea</taxon>
    </lineage>
</organism>
<feature type="compositionally biased region" description="Acidic residues" evidence="1">
    <location>
        <begin position="1"/>
        <end position="13"/>
    </location>
</feature>
<dbReference type="Proteomes" id="UP000694844">
    <property type="component" value="Chromosome 1"/>
</dbReference>
<feature type="compositionally biased region" description="Basic and acidic residues" evidence="1">
    <location>
        <begin position="23"/>
        <end position="54"/>
    </location>
</feature>
<feature type="compositionally biased region" description="Basic and acidic residues" evidence="1">
    <location>
        <begin position="70"/>
        <end position="82"/>
    </location>
</feature>
<protein>
    <submittedName>
        <fullName evidence="4">Uncharacterized protein LOC111123668</fullName>
    </submittedName>
    <submittedName>
        <fullName evidence="5">Uncharacterized protein LOC111124794</fullName>
    </submittedName>
</protein>
<feature type="compositionally biased region" description="Polar residues" evidence="1">
    <location>
        <begin position="123"/>
        <end position="136"/>
    </location>
</feature>
<dbReference type="AlphaFoldDB" id="A0A8B8D1G4"/>
<feature type="compositionally biased region" description="Polar residues" evidence="1">
    <location>
        <begin position="92"/>
        <end position="104"/>
    </location>
</feature>
<keyword evidence="2" id="KW-1133">Transmembrane helix</keyword>
<accession>A0A8B8D1G4</accession>
<dbReference type="KEGG" id="cvn:111123668"/>
<evidence type="ECO:0000313" key="3">
    <source>
        <dbReference type="Proteomes" id="UP000694844"/>
    </source>
</evidence>
<evidence type="ECO:0000313" key="4">
    <source>
        <dbReference type="RefSeq" id="XP_022321918.1"/>
    </source>
</evidence>
<feature type="compositionally biased region" description="Basic and acidic residues" evidence="1">
    <location>
        <begin position="144"/>
        <end position="180"/>
    </location>
</feature>
<dbReference type="RefSeq" id="XP_022321918.1">
    <property type="nucleotide sequence ID" value="XM_022466210.1"/>
</dbReference>
<dbReference type="KEGG" id="cvn:111124794"/>
<feature type="transmembrane region" description="Helical" evidence="2">
    <location>
        <begin position="362"/>
        <end position="382"/>
    </location>
</feature>
<keyword evidence="2" id="KW-0472">Membrane</keyword>
<dbReference type="GeneID" id="111123668"/>
<feature type="transmembrane region" description="Helical" evidence="2">
    <location>
        <begin position="336"/>
        <end position="356"/>
    </location>
</feature>
<keyword evidence="3" id="KW-1185">Reference proteome</keyword>
<evidence type="ECO:0000256" key="1">
    <source>
        <dbReference type="SAM" id="MobiDB-lite"/>
    </source>
</evidence>
<gene>
    <name evidence="4" type="primary">LOC111123668</name>
    <name evidence="5" type="synonym">LOC111124794</name>
</gene>
<keyword evidence="2" id="KW-0812">Transmembrane</keyword>
<dbReference type="OrthoDB" id="10045204at2759"/>
<evidence type="ECO:0000256" key="2">
    <source>
        <dbReference type="SAM" id="Phobius"/>
    </source>
</evidence>
<reference evidence="3" key="1">
    <citation type="submission" date="2024-06" db="UniProtKB">
        <authorList>
            <consortium name="RefSeq"/>
        </authorList>
    </citation>
    <scope>NUCLEOTIDE SEQUENCE [LARGE SCALE GENOMIC DNA]</scope>
</reference>